<comment type="caution">
    <text evidence="7">The sequence shown here is derived from an EMBL/GenBank/DDBJ whole genome shotgun (WGS) entry which is preliminary data.</text>
</comment>
<evidence type="ECO:0000256" key="5">
    <source>
        <dbReference type="ARBA" id="ARBA00022694"/>
    </source>
</evidence>
<feature type="domain" description="SAM-dependent methyltransferase TRM5/TYW2-type" evidence="6">
    <location>
        <begin position="98"/>
        <end position="353"/>
    </location>
</feature>
<dbReference type="GO" id="GO:0005737">
    <property type="term" value="C:cytoplasm"/>
    <property type="evidence" value="ECO:0007669"/>
    <property type="project" value="TreeGrafter"/>
</dbReference>
<evidence type="ECO:0000256" key="2">
    <source>
        <dbReference type="ARBA" id="ARBA00022603"/>
    </source>
</evidence>
<keyword evidence="4" id="KW-0949">S-adenosyl-L-methionine</keyword>
<dbReference type="PANTHER" id="PTHR23245">
    <property type="entry name" value="TRNA METHYLTRANSFERASE"/>
    <property type="match status" value="1"/>
</dbReference>
<dbReference type="InterPro" id="IPR056744">
    <property type="entry name" value="TRM5/TYW2-like_N"/>
</dbReference>
<dbReference type="GO" id="GO:0002939">
    <property type="term" value="P:tRNA N1-guanine methylation"/>
    <property type="evidence" value="ECO:0007669"/>
    <property type="project" value="TreeGrafter"/>
</dbReference>
<evidence type="ECO:0000256" key="3">
    <source>
        <dbReference type="ARBA" id="ARBA00022679"/>
    </source>
</evidence>
<keyword evidence="3 7" id="KW-0808">Transferase</keyword>
<dbReference type="InterPro" id="IPR029063">
    <property type="entry name" value="SAM-dependent_MTases_sf"/>
</dbReference>
<dbReference type="EMBL" id="DUGH01000172">
    <property type="protein sequence ID" value="HIH17164.1"/>
    <property type="molecule type" value="Genomic_DNA"/>
</dbReference>
<evidence type="ECO:0000256" key="4">
    <source>
        <dbReference type="ARBA" id="ARBA00022691"/>
    </source>
</evidence>
<dbReference type="AlphaFoldDB" id="A0A7J4JII4"/>
<dbReference type="InterPro" id="IPR056743">
    <property type="entry name" value="TRM5-TYW2-like_MTfase"/>
</dbReference>
<dbReference type="SUPFAM" id="SSF53335">
    <property type="entry name" value="S-adenosyl-L-methionine-dependent methyltransferases"/>
    <property type="match status" value="1"/>
</dbReference>
<keyword evidence="1" id="KW-0963">Cytoplasm</keyword>
<dbReference type="Gene3D" id="3.30.300.110">
    <property type="entry name" value="Met-10+ protein-like domains"/>
    <property type="match status" value="1"/>
</dbReference>
<proteinExistence type="predicted"/>
<dbReference type="Pfam" id="PF02475">
    <property type="entry name" value="TRM5-TYW2_MTfase"/>
    <property type="match status" value="1"/>
</dbReference>
<dbReference type="PROSITE" id="PS51684">
    <property type="entry name" value="SAM_MT_TRM5_TYW2"/>
    <property type="match status" value="1"/>
</dbReference>
<evidence type="ECO:0000313" key="7">
    <source>
        <dbReference type="EMBL" id="HIH17164.1"/>
    </source>
</evidence>
<dbReference type="Proteomes" id="UP000564964">
    <property type="component" value="Unassembled WGS sequence"/>
</dbReference>
<dbReference type="CDD" id="cd02440">
    <property type="entry name" value="AdoMet_MTases"/>
    <property type="match status" value="1"/>
</dbReference>
<protein>
    <submittedName>
        <fullName evidence="7">Class I SAM-dependent methyltransferase family protein</fullName>
    </submittedName>
</protein>
<evidence type="ECO:0000313" key="8">
    <source>
        <dbReference type="Proteomes" id="UP000564964"/>
    </source>
</evidence>
<evidence type="ECO:0000259" key="6">
    <source>
        <dbReference type="PROSITE" id="PS51684"/>
    </source>
</evidence>
<dbReference type="GO" id="GO:0008175">
    <property type="term" value="F:tRNA methyltransferase activity"/>
    <property type="evidence" value="ECO:0007669"/>
    <property type="project" value="TreeGrafter"/>
</dbReference>
<dbReference type="PANTHER" id="PTHR23245:SF36">
    <property type="entry name" value="TRNA (GUANINE(37)-N1)-METHYLTRANSFERASE"/>
    <property type="match status" value="1"/>
</dbReference>
<evidence type="ECO:0000256" key="1">
    <source>
        <dbReference type="ARBA" id="ARBA00022490"/>
    </source>
</evidence>
<gene>
    <name evidence="7" type="ORF">HA252_07215</name>
</gene>
<organism evidence="7 8">
    <name type="scientific">Candidatus Iainarchaeum sp</name>
    <dbReference type="NCBI Taxonomy" id="3101447"/>
    <lineage>
        <taxon>Archaea</taxon>
        <taxon>Candidatus Iainarchaeota</taxon>
        <taxon>Candidatus Iainarchaeia</taxon>
        <taxon>Candidatus Iainarchaeales</taxon>
        <taxon>Candidatus Iainarchaeaceae</taxon>
        <taxon>Candidatus Iainarchaeum</taxon>
    </lineage>
</organism>
<accession>A0A7J4JII4</accession>
<dbReference type="Gene3D" id="3.30.70.2580">
    <property type="match status" value="1"/>
</dbReference>
<sequence>MSICLQVVPSEAQKAIVFLKENGLFDGNLKPAHAAGAVFFPLARRPSQAQAKKLKSLAPSAKTVQWKLERLHVRPRSLEEALERKLSPAERKALIGSFDTVGSLAVIEVPDALKKKAGLIGRALLEVNAALESVYQIASAHKGKFRVQKISWLAGKKQKRAHYKEASCEFVVDLDKVFFSPRLSGERLRIAQLIQPGEVVGAFFAGVGPFPILFARHSPMAKAYAVELNPTAVKNLKENIRLNHVEDRVEPILGDVNKVVPKRLRGLCDRVVMPLPHGGEDFLEAAFLALKPAGGFIHFYQFTDKQNPLAEPLRRVEAVARKFGRSVEVRAWRVVRSFSPVKVQVVLDVEVRAKPNNLGKNK</sequence>
<name>A0A7J4JII4_9ARCH</name>
<dbReference type="Pfam" id="PF25133">
    <property type="entry name" value="TYW2_N_2"/>
    <property type="match status" value="1"/>
</dbReference>
<keyword evidence="2 7" id="KW-0489">Methyltransferase</keyword>
<keyword evidence="5" id="KW-0819">tRNA processing</keyword>
<dbReference type="InterPro" id="IPR030382">
    <property type="entry name" value="MeTrfase_TRM5/TYW2"/>
</dbReference>
<dbReference type="Gene3D" id="3.40.50.150">
    <property type="entry name" value="Vaccinia Virus protein VP39"/>
    <property type="match status" value="1"/>
</dbReference>
<reference evidence="8" key="1">
    <citation type="journal article" date="2020" name="bioRxiv">
        <title>A rank-normalized archaeal taxonomy based on genome phylogeny resolves widespread incomplete and uneven classifications.</title>
        <authorList>
            <person name="Rinke C."/>
            <person name="Chuvochina M."/>
            <person name="Mussig A.J."/>
            <person name="Chaumeil P.-A."/>
            <person name="Waite D.W."/>
            <person name="Whitman W.B."/>
            <person name="Parks D.H."/>
            <person name="Hugenholtz P."/>
        </authorList>
    </citation>
    <scope>NUCLEOTIDE SEQUENCE [LARGE SCALE GENOMIC DNA]</scope>
</reference>